<dbReference type="InterPro" id="IPR057053">
    <property type="entry name" value="MYND_ZMYND11_ZMYD8"/>
</dbReference>
<dbReference type="SMART" id="SM00293">
    <property type="entry name" value="PWWP"/>
    <property type="match status" value="1"/>
</dbReference>
<protein>
    <recommendedName>
        <fullName evidence="20">Zinc finger MYND domain-containing protein 11</fullName>
    </recommendedName>
</protein>
<feature type="region of interest" description="Disordered" evidence="14">
    <location>
        <begin position="629"/>
        <end position="668"/>
    </location>
</feature>
<dbReference type="GO" id="GO:0034243">
    <property type="term" value="P:regulation of transcription elongation by RNA polymerase II"/>
    <property type="evidence" value="ECO:0007669"/>
    <property type="project" value="InterPro"/>
</dbReference>
<feature type="domain" description="SAMD1-like winged helix (WH)" evidence="17">
    <location>
        <begin position="3"/>
        <end position="79"/>
    </location>
</feature>
<evidence type="ECO:0000256" key="14">
    <source>
        <dbReference type="SAM" id="MobiDB-lite"/>
    </source>
</evidence>
<keyword evidence="5" id="KW-0479">Metal-binding</keyword>
<feature type="region of interest" description="Disordered" evidence="14">
    <location>
        <begin position="547"/>
        <end position="566"/>
    </location>
</feature>
<dbReference type="AlphaFoldDB" id="A0A8K0FXK4"/>
<evidence type="ECO:0000256" key="10">
    <source>
        <dbReference type="ARBA" id="ARBA00023117"/>
    </source>
</evidence>
<dbReference type="InterPro" id="IPR048589">
    <property type="entry name" value="SAMD1-like_WH"/>
</dbReference>
<dbReference type="PANTHER" id="PTHR46379:SF1">
    <property type="entry name" value="ZINC FINGER MYND DOMAIN-CONTAINING PROTEIN 11"/>
    <property type="match status" value="1"/>
</dbReference>
<dbReference type="InterPro" id="IPR011011">
    <property type="entry name" value="Znf_FYVE_PHD"/>
</dbReference>
<dbReference type="Pfam" id="PF00439">
    <property type="entry name" value="Bromodomain"/>
    <property type="match status" value="1"/>
</dbReference>
<dbReference type="GO" id="GO:0005634">
    <property type="term" value="C:nucleus"/>
    <property type="evidence" value="ECO:0007669"/>
    <property type="project" value="UniProtKB-SubCell"/>
</dbReference>
<dbReference type="InterPro" id="IPR001487">
    <property type="entry name" value="Bromodomain"/>
</dbReference>
<evidence type="ECO:0000256" key="12">
    <source>
        <dbReference type="ARBA" id="ARBA00023242"/>
    </source>
</evidence>
<dbReference type="Gene3D" id="1.20.920.10">
    <property type="entry name" value="Bromodomain-like"/>
    <property type="match status" value="1"/>
</dbReference>
<evidence type="ECO:0000259" key="17">
    <source>
        <dbReference type="PROSITE" id="PS52014"/>
    </source>
</evidence>
<dbReference type="PANTHER" id="PTHR46379">
    <property type="entry name" value="ZINC FINGER MYND DOMAIN-CONTAINING"/>
    <property type="match status" value="1"/>
</dbReference>
<keyword evidence="3" id="KW-0158">Chromosome</keyword>
<dbReference type="PROSITE" id="PS50865">
    <property type="entry name" value="ZF_MYND_2"/>
    <property type="match status" value="1"/>
</dbReference>
<evidence type="ECO:0000256" key="4">
    <source>
        <dbReference type="ARBA" id="ARBA00022553"/>
    </source>
</evidence>
<keyword evidence="11" id="KW-0804">Transcription</keyword>
<dbReference type="SMART" id="SM00297">
    <property type="entry name" value="BROMO"/>
    <property type="match status" value="1"/>
</dbReference>
<keyword evidence="4" id="KW-0597">Phosphoprotein</keyword>
<evidence type="ECO:0000256" key="5">
    <source>
        <dbReference type="ARBA" id="ARBA00022723"/>
    </source>
</evidence>
<dbReference type="Pfam" id="PF24324">
    <property type="entry name" value="MYND_ZMYND11_ZMYD8"/>
    <property type="match status" value="1"/>
</dbReference>
<gene>
    <name evidence="18" type="ORF">ILUMI_25983</name>
</gene>
<keyword evidence="10" id="KW-0103">Bromodomain</keyword>
<keyword evidence="7" id="KW-0862">Zinc</keyword>
<evidence type="ECO:0000256" key="7">
    <source>
        <dbReference type="ARBA" id="ARBA00022833"/>
    </source>
</evidence>
<dbReference type="SUPFAM" id="SSF144232">
    <property type="entry name" value="HIT/MYND zinc finger-like"/>
    <property type="match status" value="1"/>
</dbReference>
<dbReference type="Proteomes" id="UP000801492">
    <property type="component" value="Unassembled WGS sequence"/>
</dbReference>
<accession>A0A8K0FXK4</accession>
<dbReference type="InterPro" id="IPR002893">
    <property type="entry name" value="Znf_MYND"/>
</dbReference>
<dbReference type="OrthoDB" id="6272564at2759"/>
<keyword evidence="12" id="KW-0539">Nucleus</keyword>
<dbReference type="CDD" id="cd20159">
    <property type="entry name" value="PWWP_BS69"/>
    <property type="match status" value="1"/>
</dbReference>
<evidence type="ECO:0000313" key="18">
    <source>
        <dbReference type="EMBL" id="KAF2880182.1"/>
    </source>
</evidence>
<dbReference type="FunFam" id="6.10.140.2220:FF:000002">
    <property type="entry name" value="Protein kinase C-binding protein 1 isoform C"/>
    <property type="match status" value="1"/>
</dbReference>
<dbReference type="GO" id="GO:0003714">
    <property type="term" value="F:transcription corepressor activity"/>
    <property type="evidence" value="ECO:0007669"/>
    <property type="project" value="InterPro"/>
</dbReference>
<name>A0A8K0FXK4_IGNLU</name>
<comment type="subcellular location">
    <subcellularLocation>
        <location evidence="2">Chromosome</location>
    </subcellularLocation>
    <subcellularLocation>
        <location evidence="1">Nucleus</location>
    </subcellularLocation>
</comment>
<sequence>MPVRRSADPISVQHVWDAIRAANAQRQMADLNRIVKYLQRVDECTPAQAELYVQQALSDGLIVEIHKITAKGSKAGTEVESFRIPVQESPSPTYDGKDWYCIDCHLAGDVIPCTSCHRVFHAECAHKNKNSFNESPLINLNSLVDRKKITYVPIINNTPHSGNNGSNVNENQHRSMQEKLINDICNQDVNLNRLVDDVERKLEKMEDMMSVSGYNDSLNSESMSTDIIEINKENGISATKSFDNLSNSMEKIYDETLCSICNMCNTDPDLKLDRDELNHLLTFVHNRVRTWVPIRITDTVPPEAKPEWLTEAEINWRAKQLFYQPMNMLIIEAKLQTKEYNHFSQFKADILTVQHNVAIYHGIESQEYACAEFLWKDCQRELSELSNCVDCYKHSNEKANSKWFCLPCRVPHKLVWAKQKGYPYWPAKILRETEDSCDVRFFGGKYERSVLPKMYIKSITLNMTQQIKRGSALNKAVEELQLHQRLLENPSEIQRYITVSKKRRISIKSTKHLPATSTPKSKVKKRSKSVDASKDVYDFEDSLSNLDAGTSGKSSKKKRPSSPAVKVNVTRGMEYSTRSAVQNQMNRRRADNVKNGITKDSSNARDIAVLDLDDEERFSIRDEEYGFGYDGSHQEVSSSTEHNNAGEEGYSRENSDGLMPQTERQYSEAVEKTRRKLEQCRDKKQLIKVALECMQAEIDRIKDEHDEYLKKVFEAHNNQISETKKKQWCFNCEQDAIYHCCWNTAYCSPTCQQQHWQAEHKKVCRRKR</sequence>
<evidence type="ECO:0000256" key="13">
    <source>
        <dbReference type="PROSITE-ProRule" id="PRU00134"/>
    </source>
</evidence>
<dbReference type="InterPro" id="IPR036427">
    <property type="entry name" value="Bromodomain-like_sf"/>
</dbReference>
<feature type="region of interest" description="Disordered" evidence="14">
    <location>
        <begin position="508"/>
        <end position="529"/>
    </location>
</feature>
<evidence type="ECO:0000256" key="3">
    <source>
        <dbReference type="ARBA" id="ARBA00022454"/>
    </source>
</evidence>
<keyword evidence="9" id="KW-0805">Transcription regulation</keyword>
<dbReference type="PROSITE" id="PS50812">
    <property type="entry name" value="PWWP"/>
    <property type="match status" value="1"/>
</dbReference>
<dbReference type="GO" id="GO:0003677">
    <property type="term" value="F:DNA binding"/>
    <property type="evidence" value="ECO:0007669"/>
    <property type="project" value="InterPro"/>
</dbReference>
<evidence type="ECO:0000256" key="8">
    <source>
        <dbReference type="ARBA" id="ARBA00022853"/>
    </source>
</evidence>
<keyword evidence="6 13" id="KW-0863">Zinc-finger</keyword>
<dbReference type="Gene3D" id="6.10.140.2220">
    <property type="match status" value="1"/>
</dbReference>
<feature type="domain" description="MYND-type" evidence="16">
    <location>
        <begin position="729"/>
        <end position="764"/>
    </location>
</feature>
<dbReference type="EMBL" id="VTPC01091012">
    <property type="protein sequence ID" value="KAF2880182.1"/>
    <property type="molecule type" value="Genomic_DNA"/>
</dbReference>
<comment type="caution">
    <text evidence="18">The sequence shown here is derived from an EMBL/GenBank/DDBJ whole genome shotgun (WGS) entry which is preliminary data.</text>
</comment>
<dbReference type="GO" id="GO:0140006">
    <property type="term" value="F:histone H3 reader activity"/>
    <property type="evidence" value="ECO:0007669"/>
    <property type="project" value="UniProtKB-ARBA"/>
</dbReference>
<evidence type="ECO:0000259" key="15">
    <source>
        <dbReference type="PROSITE" id="PS50812"/>
    </source>
</evidence>
<dbReference type="GO" id="GO:0009966">
    <property type="term" value="P:regulation of signal transduction"/>
    <property type="evidence" value="ECO:0007669"/>
    <property type="project" value="TreeGrafter"/>
</dbReference>
<evidence type="ECO:0000256" key="11">
    <source>
        <dbReference type="ARBA" id="ARBA00023163"/>
    </source>
</evidence>
<dbReference type="Pfam" id="PF00855">
    <property type="entry name" value="PWWP"/>
    <property type="match status" value="1"/>
</dbReference>
<evidence type="ECO:0000256" key="6">
    <source>
        <dbReference type="ARBA" id="ARBA00022771"/>
    </source>
</evidence>
<dbReference type="PROSITE" id="PS52014">
    <property type="entry name" value="SAMD1_WH"/>
    <property type="match status" value="1"/>
</dbReference>
<feature type="domain" description="PWWP" evidence="15">
    <location>
        <begin position="411"/>
        <end position="452"/>
    </location>
</feature>
<evidence type="ECO:0000256" key="2">
    <source>
        <dbReference type="ARBA" id="ARBA00004286"/>
    </source>
</evidence>
<dbReference type="SUPFAM" id="SSF47370">
    <property type="entry name" value="Bromodomain"/>
    <property type="match status" value="1"/>
</dbReference>
<dbReference type="InterPro" id="IPR047268">
    <property type="entry name" value="PWWP_BS69"/>
</dbReference>
<dbReference type="PROSITE" id="PS01360">
    <property type="entry name" value="ZF_MYND_1"/>
    <property type="match status" value="1"/>
</dbReference>
<reference evidence="18" key="1">
    <citation type="submission" date="2019-08" db="EMBL/GenBank/DDBJ databases">
        <title>The genome of the North American firefly Photinus pyralis.</title>
        <authorList>
            <consortium name="Photinus pyralis genome working group"/>
            <person name="Fallon T.R."/>
            <person name="Sander Lower S.E."/>
            <person name="Weng J.-K."/>
        </authorList>
    </citation>
    <scope>NUCLEOTIDE SEQUENCE</scope>
    <source>
        <strain evidence="18">TRF0915ILg1</strain>
        <tissue evidence="18">Whole body</tissue>
    </source>
</reference>
<keyword evidence="19" id="KW-1185">Reference proteome</keyword>
<dbReference type="SUPFAM" id="SSF63748">
    <property type="entry name" value="Tudor/PWWP/MBT"/>
    <property type="match status" value="1"/>
</dbReference>
<evidence type="ECO:0000313" key="19">
    <source>
        <dbReference type="Proteomes" id="UP000801492"/>
    </source>
</evidence>
<dbReference type="GO" id="GO:0008270">
    <property type="term" value="F:zinc ion binding"/>
    <property type="evidence" value="ECO:0007669"/>
    <property type="project" value="UniProtKB-KW"/>
</dbReference>
<evidence type="ECO:0000259" key="16">
    <source>
        <dbReference type="PROSITE" id="PS50865"/>
    </source>
</evidence>
<dbReference type="InterPro" id="IPR000313">
    <property type="entry name" value="PWWP_dom"/>
</dbReference>
<organism evidence="18 19">
    <name type="scientific">Ignelater luminosus</name>
    <name type="common">Cucubano</name>
    <name type="synonym">Pyrophorus luminosus</name>
    <dbReference type="NCBI Taxonomy" id="2038154"/>
    <lineage>
        <taxon>Eukaryota</taxon>
        <taxon>Metazoa</taxon>
        <taxon>Ecdysozoa</taxon>
        <taxon>Arthropoda</taxon>
        <taxon>Hexapoda</taxon>
        <taxon>Insecta</taxon>
        <taxon>Pterygota</taxon>
        <taxon>Neoptera</taxon>
        <taxon>Endopterygota</taxon>
        <taxon>Coleoptera</taxon>
        <taxon>Polyphaga</taxon>
        <taxon>Elateriformia</taxon>
        <taxon>Elateroidea</taxon>
        <taxon>Elateridae</taxon>
        <taxon>Agrypninae</taxon>
        <taxon>Pyrophorini</taxon>
        <taxon>Ignelater</taxon>
    </lineage>
</organism>
<dbReference type="InterPro" id="IPR047269">
    <property type="entry name" value="ZMY11"/>
</dbReference>
<keyword evidence="8" id="KW-0156">Chromatin regulator</keyword>
<evidence type="ECO:0000256" key="1">
    <source>
        <dbReference type="ARBA" id="ARBA00004123"/>
    </source>
</evidence>
<dbReference type="Gene3D" id="2.30.30.140">
    <property type="match status" value="1"/>
</dbReference>
<evidence type="ECO:0008006" key="20">
    <source>
        <dbReference type="Google" id="ProtNLM"/>
    </source>
</evidence>
<dbReference type="SUPFAM" id="SSF57903">
    <property type="entry name" value="FYVE/PHD zinc finger"/>
    <property type="match status" value="1"/>
</dbReference>
<feature type="compositionally biased region" description="Polar residues" evidence="14">
    <location>
        <begin position="634"/>
        <end position="643"/>
    </location>
</feature>
<dbReference type="GO" id="GO:0005694">
    <property type="term" value="C:chromosome"/>
    <property type="evidence" value="ECO:0007669"/>
    <property type="project" value="UniProtKB-SubCell"/>
</dbReference>
<evidence type="ECO:0000256" key="9">
    <source>
        <dbReference type="ARBA" id="ARBA00023015"/>
    </source>
</evidence>
<proteinExistence type="predicted"/>